<keyword evidence="2" id="KW-1185">Reference proteome</keyword>
<dbReference type="Proteomes" id="UP000777438">
    <property type="component" value="Unassembled WGS sequence"/>
</dbReference>
<proteinExistence type="predicted"/>
<gene>
    <name evidence="1" type="ORF">B0T10DRAFT_460255</name>
</gene>
<comment type="caution">
    <text evidence="1">The sequence shown here is derived from an EMBL/GenBank/DDBJ whole genome shotgun (WGS) entry which is preliminary data.</text>
</comment>
<accession>A0A9P8W3U3</accession>
<evidence type="ECO:0000313" key="2">
    <source>
        <dbReference type="Proteomes" id="UP000777438"/>
    </source>
</evidence>
<dbReference type="EMBL" id="JAGPYM010000012">
    <property type="protein sequence ID" value="KAH6888474.1"/>
    <property type="molecule type" value="Genomic_DNA"/>
</dbReference>
<reference evidence="1 2" key="1">
    <citation type="journal article" date="2021" name="Nat. Commun.">
        <title>Genetic determinants of endophytism in the Arabidopsis root mycobiome.</title>
        <authorList>
            <person name="Mesny F."/>
            <person name="Miyauchi S."/>
            <person name="Thiergart T."/>
            <person name="Pickel B."/>
            <person name="Atanasova L."/>
            <person name="Karlsson M."/>
            <person name="Huettel B."/>
            <person name="Barry K.W."/>
            <person name="Haridas S."/>
            <person name="Chen C."/>
            <person name="Bauer D."/>
            <person name="Andreopoulos W."/>
            <person name="Pangilinan J."/>
            <person name="LaButti K."/>
            <person name="Riley R."/>
            <person name="Lipzen A."/>
            <person name="Clum A."/>
            <person name="Drula E."/>
            <person name="Henrissat B."/>
            <person name="Kohler A."/>
            <person name="Grigoriev I.V."/>
            <person name="Martin F.M."/>
            <person name="Hacquard S."/>
        </authorList>
    </citation>
    <scope>NUCLEOTIDE SEQUENCE [LARGE SCALE GENOMIC DNA]</scope>
    <source>
        <strain evidence="1 2">MPI-CAGE-CH-0241</strain>
    </source>
</reference>
<name>A0A9P8W3U3_9HYPO</name>
<sequence length="122" mass="13223">MSYALRLIASGQSAAAAHRLSWFILGCCRLASYANTWSVRAADAESFVSSFSSSHLDIPIIRAPMAATARIPPRLPNGSNVQDEASRVTKTRLISQSPALFLPPVRAHRTIRFRNASVSVNA</sequence>
<dbReference type="AlphaFoldDB" id="A0A9P8W3U3"/>
<evidence type="ECO:0000313" key="1">
    <source>
        <dbReference type="EMBL" id="KAH6888474.1"/>
    </source>
</evidence>
<protein>
    <submittedName>
        <fullName evidence="1">Uncharacterized protein</fullName>
    </submittedName>
</protein>
<organism evidence="1 2">
    <name type="scientific">Thelonectria olida</name>
    <dbReference type="NCBI Taxonomy" id="1576542"/>
    <lineage>
        <taxon>Eukaryota</taxon>
        <taxon>Fungi</taxon>
        <taxon>Dikarya</taxon>
        <taxon>Ascomycota</taxon>
        <taxon>Pezizomycotina</taxon>
        <taxon>Sordariomycetes</taxon>
        <taxon>Hypocreomycetidae</taxon>
        <taxon>Hypocreales</taxon>
        <taxon>Nectriaceae</taxon>
        <taxon>Thelonectria</taxon>
    </lineage>
</organism>